<dbReference type="EMBL" id="WUTT01000001">
    <property type="protein sequence ID" value="NAW34516.1"/>
    <property type="molecule type" value="Genomic_DNA"/>
</dbReference>
<feature type="domain" description="GmrSD restriction endonucleases N-terminal" evidence="1">
    <location>
        <begin position="27"/>
        <end position="173"/>
    </location>
</feature>
<evidence type="ECO:0000313" key="2">
    <source>
        <dbReference type="EMBL" id="NAW34516.1"/>
    </source>
</evidence>
<dbReference type="InterPro" id="IPR004919">
    <property type="entry name" value="GmrSD_N"/>
</dbReference>
<accession>A0A7X4W6N2</accession>
<dbReference type="OrthoDB" id="7802453at2"/>
<comment type="caution">
    <text evidence="2">The sequence shown here is derived from an EMBL/GenBank/DDBJ whole genome shotgun (WGS) entry which is preliminary data.</text>
</comment>
<dbReference type="Proteomes" id="UP000487929">
    <property type="component" value="Unassembled WGS sequence"/>
</dbReference>
<protein>
    <submittedName>
        <fullName evidence="2">DUF262 domain-containing protein</fullName>
    </submittedName>
</protein>
<keyword evidence="3" id="KW-1185">Reference proteome</keyword>
<dbReference type="Pfam" id="PF03235">
    <property type="entry name" value="GmrSD_N"/>
    <property type="match status" value="1"/>
</dbReference>
<evidence type="ECO:0000259" key="1">
    <source>
        <dbReference type="Pfam" id="PF03235"/>
    </source>
</evidence>
<evidence type="ECO:0000313" key="3">
    <source>
        <dbReference type="Proteomes" id="UP000487929"/>
    </source>
</evidence>
<dbReference type="AlphaFoldDB" id="A0A7X4W6N2"/>
<sequence>MTSKMLDRRTATLSIAGFHEQNQLSKFNYDPPYQRRSVWSDEKQSYFIDSLLRNFPIPPVFLHRKIDEDTGKTTFDVIDGKQRLTAISRFISGEISASNEYGSEDEDDILSGVAFSDLGERQDLKNYKTSFWKYDLPIEYIDPSDEGLIEMVFDRLNRNGEPLKGQELRNAQFHSSNITAAVDALSEKPFWKSRLVVTDRNRMEDKEFCAECLFSVYMDDVIGSNQKILDDLYRRYCDSDFDDALSRAEDLTSQIADVGIDYGQYRITGVSHLYGIWGLALTLAKDGDSVSNYSGQLVQFFTELRDRSIEDNEIKAEYQKSMNSRTKERFMRLKRVNSLLQACGRDDLVTR</sequence>
<organism evidence="2 3">
    <name type="scientific">Halomonas alimentaria</name>
    <dbReference type="NCBI Taxonomy" id="147248"/>
    <lineage>
        <taxon>Bacteria</taxon>
        <taxon>Pseudomonadati</taxon>
        <taxon>Pseudomonadota</taxon>
        <taxon>Gammaproteobacteria</taxon>
        <taxon>Oceanospirillales</taxon>
        <taxon>Halomonadaceae</taxon>
        <taxon>Halomonas</taxon>
    </lineage>
</organism>
<gene>
    <name evidence="2" type="ORF">GRB96_08800</name>
</gene>
<reference evidence="2 3" key="1">
    <citation type="submission" date="2019-12" db="EMBL/GenBank/DDBJ databases">
        <title>Draft genome sequencing of Halomonas alimentaria DSM 15356.</title>
        <authorList>
            <person name="Pandiyan K."/>
            <person name="Kushwaha P."/>
            <person name="Gowdham M."/>
            <person name="Chakdar H."/>
            <person name="Singh A."/>
            <person name="Kumar M."/>
            <person name="Saxena A.K."/>
        </authorList>
    </citation>
    <scope>NUCLEOTIDE SEQUENCE [LARGE SCALE GENOMIC DNA]</scope>
    <source>
        <strain evidence="2 3">DSM 15356</strain>
    </source>
</reference>
<dbReference type="PANTHER" id="PTHR39639">
    <property type="entry name" value="CHROMOSOME 16, WHOLE GENOME SHOTGUN SEQUENCE"/>
    <property type="match status" value="1"/>
</dbReference>
<dbReference type="PANTHER" id="PTHR39639:SF1">
    <property type="entry name" value="DUF262 DOMAIN-CONTAINING PROTEIN"/>
    <property type="match status" value="1"/>
</dbReference>
<dbReference type="RefSeq" id="WP_161431792.1">
    <property type="nucleotide sequence ID" value="NZ_WUTT01000001.1"/>
</dbReference>
<proteinExistence type="predicted"/>
<name>A0A7X4W6N2_9GAMM</name>